<proteinExistence type="predicted"/>
<dbReference type="Proteomes" id="UP000608071">
    <property type="component" value="Unassembled WGS sequence"/>
</dbReference>
<comment type="caution">
    <text evidence="1">The sequence shown here is derived from an EMBL/GenBank/DDBJ whole genome shotgun (WGS) entry which is preliminary data.</text>
</comment>
<reference evidence="1 2" key="1">
    <citation type="submission" date="2020-08" db="EMBL/GenBank/DDBJ databases">
        <title>A Genomic Blueprint of the Chicken Gut Microbiome.</title>
        <authorList>
            <person name="Gilroy R."/>
            <person name="Ravi A."/>
            <person name="Getino M."/>
            <person name="Pursley I."/>
            <person name="Horton D.L."/>
            <person name="Alikhan N.-F."/>
            <person name="Baker D."/>
            <person name="Gharbi K."/>
            <person name="Hall N."/>
            <person name="Watson M."/>
            <person name="Adriaenssens E.M."/>
            <person name="Foster-Nyarko E."/>
            <person name="Jarju S."/>
            <person name="Secka A."/>
            <person name="Antonio M."/>
            <person name="Oren A."/>
            <person name="Chaudhuri R."/>
            <person name="La Ragione R.M."/>
            <person name="Hildebrand F."/>
            <person name="Pallen M.J."/>
        </authorList>
    </citation>
    <scope>NUCLEOTIDE SEQUENCE [LARGE SCALE GENOMIC DNA]</scope>
    <source>
        <strain evidence="1 2">Sa2BVA9</strain>
    </source>
</reference>
<dbReference type="EMBL" id="JACSQL010000013">
    <property type="protein sequence ID" value="MBD7970574.1"/>
    <property type="molecule type" value="Genomic_DNA"/>
</dbReference>
<sequence>MFYACCRKKLDFEDPKLFNEKLQYLKLYDRKPEYTNYVDKFEVRKYIKRVIGDDYLIPLIGVYNNFDEINFEKLPDKFVLKCTHDSGGVIICEDKNKFNQFQAKKTINSHLKKNYFYYGREWPYKNIPPRIICEQFIETPDGKAPTDYKFMCFNGQPEYIQVHTDRFGPMYTKDYYDINWKKTNIRQGVPNSDMILPRPKNLGVMIDIAKKLSEKIPHSRIDLYEQDGKIYFGEITLYPNSGFKNFINEDDDYLMGQLIQLP</sequence>
<evidence type="ECO:0000313" key="2">
    <source>
        <dbReference type="Proteomes" id="UP000608071"/>
    </source>
</evidence>
<dbReference type="Pfam" id="PF14305">
    <property type="entry name" value="ATPgrasp_TupA"/>
    <property type="match status" value="1"/>
</dbReference>
<evidence type="ECO:0000313" key="1">
    <source>
        <dbReference type="EMBL" id="MBD7970574.1"/>
    </source>
</evidence>
<dbReference type="SUPFAM" id="SSF56059">
    <property type="entry name" value="Glutathione synthetase ATP-binding domain-like"/>
    <property type="match status" value="1"/>
</dbReference>
<name>A0ABR8T5M1_9BACL</name>
<accession>A0ABR8T5M1</accession>
<gene>
    <name evidence="1" type="ORF">H9647_21125</name>
</gene>
<organism evidence="1 2">
    <name type="scientific">Paenibacillus gallinarum</name>
    <dbReference type="NCBI Taxonomy" id="2762232"/>
    <lineage>
        <taxon>Bacteria</taxon>
        <taxon>Bacillati</taxon>
        <taxon>Bacillota</taxon>
        <taxon>Bacilli</taxon>
        <taxon>Bacillales</taxon>
        <taxon>Paenibacillaceae</taxon>
        <taxon>Paenibacillus</taxon>
    </lineage>
</organism>
<dbReference type="GO" id="GO:0016740">
    <property type="term" value="F:transferase activity"/>
    <property type="evidence" value="ECO:0007669"/>
    <property type="project" value="UniProtKB-KW"/>
</dbReference>
<keyword evidence="1" id="KW-0808">Transferase</keyword>
<protein>
    <submittedName>
        <fullName evidence="1">Glycosyl transferase</fullName>
    </submittedName>
</protein>
<dbReference type="InterPro" id="IPR029465">
    <property type="entry name" value="ATPgrasp_TupA"/>
</dbReference>
<keyword evidence="2" id="KW-1185">Reference proteome</keyword>